<proteinExistence type="predicted"/>
<name>A0A6B9ZHV5_9BACT</name>
<protein>
    <submittedName>
        <fullName evidence="1">Uncharacterized protein</fullName>
    </submittedName>
</protein>
<dbReference type="RefSeq" id="WP_162332597.1">
    <property type="nucleotide sequence ID" value="NZ_CP048113.1"/>
</dbReference>
<dbReference type="Proteomes" id="UP000476411">
    <property type="component" value="Chromosome"/>
</dbReference>
<organism evidence="1 2">
    <name type="scientific">Chitinophaga agri</name>
    <dbReference type="NCBI Taxonomy" id="2703787"/>
    <lineage>
        <taxon>Bacteria</taxon>
        <taxon>Pseudomonadati</taxon>
        <taxon>Bacteroidota</taxon>
        <taxon>Chitinophagia</taxon>
        <taxon>Chitinophagales</taxon>
        <taxon>Chitinophagaceae</taxon>
        <taxon>Chitinophaga</taxon>
    </lineage>
</organism>
<evidence type="ECO:0000313" key="2">
    <source>
        <dbReference type="Proteomes" id="UP000476411"/>
    </source>
</evidence>
<gene>
    <name evidence="1" type="ORF">GWR21_15325</name>
</gene>
<accession>A0A6B9ZHV5</accession>
<reference evidence="1 2" key="1">
    <citation type="submission" date="2020-01" db="EMBL/GenBank/DDBJ databases">
        <title>Complete genome sequence of Chitinophaga sp. H33E-04 isolated from quinoa roots.</title>
        <authorList>
            <person name="Weon H.-Y."/>
            <person name="Lee S.A."/>
        </authorList>
    </citation>
    <scope>NUCLEOTIDE SEQUENCE [LARGE SCALE GENOMIC DNA]</scope>
    <source>
        <strain evidence="1 2">H33E-04</strain>
    </source>
</reference>
<evidence type="ECO:0000313" key="1">
    <source>
        <dbReference type="EMBL" id="QHS60914.1"/>
    </source>
</evidence>
<sequence>MNKEERSWKHILKTTTHRGTYNRANINLYAQCNWCGWHGNFWSNCPEQGAKRMYYFGSMEETPDRSKFRNIYNWKLVSKNKKQWMKKKLLKRYRFNSDVVVFGF</sequence>
<dbReference type="AlphaFoldDB" id="A0A6B9ZHV5"/>
<dbReference type="EMBL" id="CP048113">
    <property type="protein sequence ID" value="QHS60914.1"/>
    <property type="molecule type" value="Genomic_DNA"/>
</dbReference>
<keyword evidence="2" id="KW-1185">Reference proteome</keyword>
<dbReference type="KEGG" id="chih:GWR21_15325"/>